<gene>
    <name evidence="2" type="ORF">PG994_014503</name>
</gene>
<feature type="compositionally biased region" description="Basic and acidic residues" evidence="1">
    <location>
        <begin position="317"/>
        <end position="333"/>
    </location>
</feature>
<keyword evidence="3" id="KW-1185">Reference proteome</keyword>
<evidence type="ECO:0000313" key="2">
    <source>
        <dbReference type="EMBL" id="KAK8041496.1"/>
    </source>
</evidence>
<dbReference type="RefSeq" id="XP_066709041.1">
    <property type="nucleotide sequence ID" value="XM_066865912.1"/>
</dbReference>
<dbReference type="EMBL" id="JAQQWL010000015">
    <property type="protein sequence ID" value="KAK8041496.1"/>
    <property type="molecule type" value="Genomic_DNA"/>
</dbReference>
<dbReference type="Proteomes" id="UP001480595">
    <property type="component" value="Unassembled WGS sequence"/>
</dbReference>
<organism evidence="2 3">
    <name type="scientific">Apiospora phragmitis</name>
    <dbReference type="NCBI Taxonomy" id="2905665"/>
    <lineage>
        <taxon>Eukaryota</taxon>
        <taxon>Fungi</taxon>
        <taxon>Dikarya</taxon>
        <taxon>Ascomycota</taxon>
        <taxon>Pezizomycotina</taxon>
        <taxon>Sordariomycetes</taxon>
        <taxon>Xylariomycetidae</taxon>
        <taxon>Amphisphaeriales</taxon>
        <taxon>Apiosporaceae</taxon>
        <taxon>Apiospora</taxon>
    </lineage>
</organism>
<comment type="caution">
    <text evidence="2">The sequence shown here is derived from an EMBL/GenBank/DDBJ whole genome shotgun (WGS) entry which is preliminary data.</text>
</comment>
<proteinExistence type="predicted"/>
<protein>
    <submittedName>
        <fullName evidence="2">Uncharacterized protein</fullName>
    </submittedName>
</protein>
<dbReference type="GeneID" id="92098975"/>
<name>A0ABR1T642_9PEZI</name>
<feature type="region of interest" description="Disordered" evidence="1">
    <location>
        <begin position="317"/>
        <end position="337"/>
    </location>
</feature>
<accession>A0ABR1T642</accession>
<reference evidence="2 3" key="1">
    <citation type="submission" date="2023-01" db="EMBL/GenBank/DDBJ databases">
        <title>Analysis of 21 Apiospora genomes using comparative genomics revels a genus with tremendous synthesis potential of carbohydrate active enzymes and secondary metabolites.</title>
        <authorList>
            <person name="Sorensen T."/>
        </authorList>
    </citation>
    <scope>NUCLEOTIDE SEQUENCE [LARGE SCALE GENOMIC DNA]</scope>
    <source>
        <strain evidence="2 3">CBS 135458</strain>
    </source>
</reference>
<evidence type="ECO:0000256" key="1">
    <source>
        <dbReference type="SAM" id="MobiDB-lite"/>
    </source>
</evidence>
<sequence length="356" mass="39046">MSRYQRKLERIRQHNVSLSTIRSQIGDLQKLQAMETKLQVSKKASLPLWISTMHAMSKDAYTALTSAFSCQVDEHIDHFAALKSADSKQPHGSVRLHLGIAYCLNRSYEQQHLLQFSLEFCLPHASWQPLRPSKSKRVQLADDPLSYLATDTGTAEKAHITDLSEIENACVYLENSLNDQTHANAIYAPLARKVGIKLHGNIEEYVVVNRQSESVSHRPVPARYQSDDRPASVPLNTMAPTKLEHVPLVTGHDRLFPTCKSCRPILTVQLQSAVYSNVLYSAAVGAAALRVGLAGRAAAPGLGAPELDEPALGLADEEQHRGGEEGEGSHGDHFVGFGTITDSSLGEEYEGKCCDV</sequence>
<evidence type="ECO:0000313" key="3">
    <source>
        <dbReference type="Proteomes" id="UP001480595"/>
    </source>
</evidence>